<reference evidence="4 5" key="1">
    <citation type="submission" date="2021-04" db="EMBL/GenBank/DDBJ databases">
        <authorList>
            <person name="Bliznina A."/>
        </authorList>
    </citation>
    <scope>NUCLEOTIDE SEQUENCE [LARGE SCALE GENOMIC DNA]</scope>
</reference>
<evidence type="ECO:0000256" key="2">
    <source>
        <dbReference type="SAM" id="MobiDB-lite"/>
    </source>
</evidence>
<dbReference type="Proteomes" id="UP001158576">
    <property type="component" value="Chromosome XSR"/>
</dbReference>
<accession>A0ABN7SJI9</accession>
<dbReference type="PANTHER" id="PTHR14928">
    <property type="entry name" value="MICRO-RNA BINDING ZINC FINGER CCCH DOMAIN-CONTAINING PROTEIN 7"/>
    <property type="match status" value="1"/>
</dbReference>
<proteinExistence type="predicted"/>
<keyword evidence="1" id="KW-0479">Metal-binding</keyword>
<evidence type="ECO:0000313" key="4">
    <source>
        <dbReference type="EMBL" id="CAG5098776.1"/>
    </source>
</evidence>
<name>A0ABN7SJI9_OIKDI</name>
<feature type="domain" description="C3H1-type" evidence="3">
    <location>
        <begin position="733"/>
        <end position="761"/>
    </location>
</feature>
<organism evidence="4 5">
    <name type="scientific">Oikopleura dioica</name>
    <name type="common">Tunicate</name>
    <dbReference type="NCBI Taxonomy" id="34765"/>
    <lineage>
        <taxon>Eukaryota</taxon>
        <taxon>Metazoa</taxon>
        <taxon>Chordata</taxon>
        <taxon>Tunicata</taxon>
        <taxon>Appendicularia</taxon>
        <taxon>Copelata</taxon>
        <taxon>Oikopleuridae</taxon>
        <taxon>Oikopleura</taxon>
    </lineage>
</organism>
<protein>
    <submittedName>
        <fullName evidence="4">Oidioi.mRNA.OKI2018_I69.XSR.g15966.t1.cds</fullName>
    </submittedName>
</protein>
<dbReference type="InterPro" id="IPR000571">
    <property type="entry name" value="Znf_CCCH"/>
</dbReference>
<evidence type="ECO:0000259" key="3">
    <source>
        <dbReference type="PROSITE" id="PS50103"/>
    </source>
</evidence>
<dbReference type="SMART" id="SM00356">
    <property type="entry name" value="ZnF_C3H1"/>
    <property type="match status" value="3"/>
</dbReference>
<feature type="region of interest" description="Disordered" evidence="2">
    <location>
        <begin position="218"/>
        <end position="284"/>
    </location>
</feature>
<dbReference type="Gene3D" id="4.10.1000.10">
    <property type="entry name" value="Zinc finger, CCCH-type"/>
    <property type="match status" value="1"/>
</dbReference>
<keyword evidence="1" id="KW-0862">Zinc</keyword>
<gene>
    <name evidence="4" type="ORF">OKIOD_LOCUS7524</name>
</gene>
<evidence type="ECO:0000256" key="1">
    <source>
        <dbReference type="PROSITE-ProRule" id="PRU00723"/>
    </source>
</evidence>
<feature type="compositionally biased region" description="Low complexity" evidence="2">
    <location>
        <begin position="235"/>
        <end position="249"/>
    </location>
</feature>
<feature type="compositionally biased region" description="Pro residues" evidence="2">
    <location>
        <begin position="357"/>
        <end position="369"/>
    </location>
</feature>
<keyword evidence="1" id="KW-0863">Zinc-finger</keyword>
<feature type="domain" description="C3H1-type" evidence="3">
    <location>
        <begin position="600"/>
        <end position="627"/>
    </location>
</feature>
<feature type="region of interest" description="Disordered" evidence="2">
    <location>
        <begin position="346"/>
        <end position="371"/>
    </location>
</feature>
<feature type="zinc finger region" description="C3H1-type" evidence="1">
    <location>
        <begin position="733"/>
        <end position="761"/>
    </location>
</feature>
<keyword evidence="5" id="KW-1185">Reference proteome</keyword>
<feature type="region of interest" description="Disordered" evidence="2">
    <location>
        <begin position="55"/>
        <end position="91"/>
    </location>
</feature>
<dbReference type="PANTHER" id="PTHR14928:SF16">
    <property type="entry name" value="C3H1-TYPE DOMAIN-CONTAINING PROTEIN"/>
    <property type="match status" value="1"/>
</dbReference>
<dbReference type="PROSITE" id="PS50103">
    <property type="entry name" value="ZF_C3H1"/>
    <property type="match status" value="2"/>
</dbReference>
<feature type="zinc finger region" description="C3H1-type" evidence="1">
    <location>
        <begin position="600"/>
        <end position="627"/>
    </location>
</feature>
<sequence>MDREENTLLTPLNTAKPALVPGLSAHGLSAFNPFGISSLTERTLSSDLGLMNGTSAYSPSSSPSPSNAIGASWPKHRQSPQSVPPRDLFTSKSSTLPWASPVPPNHHDLNGTTGQFEAPLPQTPQTLDMIVLQLEKFGIRLTPEQKMLKEQYGKRAAESFKHHSPMSPTLGESSFLAPNLKHMASRFDISPISYTQNNKSDGESMSVFPSAHDFDGFSNGNTSYSAPVEKRGKSSWDSGTSSSIGSPNSNRPVKPIGPMSNRPAGSGFPSPGSIGQDRPKQKHDQWGLNMADEGSTEDLSNVNFIGDNLRRRVESLLASDDPDELDFTEDIKDAKKRLSEQKWNIENYGAARESPPSTTPPYHHPPPPKTLKDVIASNNTASSEKPSPAIKADSREKIAATVAELSRRDSSDHLQGHELIQAEQTGILNEKLAQGFKFARICSVCFLQRRVGFDGFDHLPPPGHQCAKNVLVVRSNDSKIWKRVRNMPHHIDYRGPFLLCRHISQNEACPYNDACTFCYNEEEKEIWSYERRGLFNRTRLFTDPVVDPIAHFLRQYSGFFFTCNGSHLDDPSACNCTEETLYYQSNMGQRPNIIRDTPDGKTMELCRYSSTNRCNRGDHCYFAHSMVELDAWRIFVSHGVLPDEILATANSLQSPNSGSPAPFSSTFNFKHKWICSSCHKNGQTVERKGKTNYCSLPRNSHSWRDPLLYVYIEKWSLVRDLLTVFNKNNANLPSTFVVCKNIRDKSRCDYGEVCQFSHSDEECKVWNYMKENNIKGLKDLYKKVSKV</sequence>
<evidence type="ECO:0000313" key="5">
    <source>
        <dbReference type="Proteomes" id="UP001158576"/>
    </source>
</evidence>
<dbReference type="InterPro" id="IPR039691">
    <property type="entry name" value="ZC3H7A/B"/>
</dbReference>
<dbReference type="EMBL" id="OU015569">
    <property type="protein sequence ID" value="CAG5098776.1"/>
    <property type="molecule type" value="Genomic_DNA"/>
</dbReference>